<dbReference type="Proteomes" id="UP000008549">
    <property type="component" value="Unassembled WGS sequence"/>
</dbReference>
<name>A8XHP1_CAEBR</name>
<dbReference type="FunCoup" id="A8XHP1">
    <property type="interactions" value="78"/>
</dbReference>
<dbReference type="CTD" id="8572905"/>
<sequence>MEGSNPSDILPEKAVEPKGKLLNLWSRCIAKPGIFIGSSIVRMWSHVDFKQRLACATVRKIDLASKCIKRLPDVSLSCHVSASFSLNSAKNTEKNMGGSEEDFEKRERCRKIARIEYEIRVWSVDWRSEAAEFERRFFELILIFCTFYSRRANIMFSENFY</sequence>
<reference evidence="1 2" key="1">
    <citation type="journal article" date="2003" name="PLoS Biol.">
        <title>The genome sequence of Caenorhabditis briggsae: a platform for comparative genomics.</title>
        <authorList>
            <person name="Stein L.D."/>
            <person name="Bao Z."/>
            <person name="Blasiar D."/>
            <person name="Blumenthal T."/>
            <person name="Brent M.R."/>
            <person name="Chen N."/>
            <person name="Chinwalla A."/>
            <person name="Clarke L."/>
            <person name="Clee C."/>
            <person name="Coghlan A."/>
            <person name="Coulson A."/>
            <person name="D'Eustachio P."/>
            <person name="Fitch D.H."/>
            <person name="Fulton L.A."/>
            <person name="Fulton R.E."/>
            <person name="Griffiths-Jones S."/>
            <person name="Harris T.W."/>
            <person name="Hillier L.W."/>
            <person name="Kamath R."/>
            <person name="Kuwabara P.E."/>
            <person name="Mardis E.R."/>
            <person name="Marra M.A."/>
            <person name="Miner T.L."/>
            <person name="Minx P."/>
            <person name="Mullikin J.C."/>
            <person name="Plumb R.W."/>
            <person name="Rogers J."/>
            <person name="Schein J.E."/>
            <person name="Sohrmann M."/>
            <person name="Spieth J."/>
            <person name="Stajich J.E."/>
            <person name="Wei C."/>
            <person name="Willey D."/>
            <person name="Wilson R.K."/>
            <person name="Durbin R."/>
            <person name="Waterston R.H."/>
        </authorList>
    </citation>
    <scope>NUCLEOTIDE SEQUENCE [LARGE SCALE GENOMIC DNA]</scope>
    <source>
        <strain evidence="1 2">AF16</strain>
    </source>
</reference>
<dbReference type="HOGENOM" id="CLU_139346_0_0_1"/>
<proteinExistence type="predicted"/>
<keyword evidence="2" id="KW-1185">Reference proteome</keyword>
<dbReference type="GeneID" id="8572905"/>
<dbReference type="STRING" id="6238.A8XHP1"/>
<dbReference type="KEGG" id="cbr:CBG_13469"/>
<organism evidence="1 2">
    <name type="scientific">Caenorhabditis briggsae</name>
    <dbReference type="NCBI Taxonomy" id="6238"/>
    <lineage>
        <taxon>Eukaryota</taxon>
        <taxon>Metazoa</taxon>
        <taxon>Ecdysozoa</taxon>
        <taxon>Nematoda</taxon>
        <taxon>Chromadorea</taxon>
        <taxon>Rhabditida</taxon>
        <taxon>Rhabditina</taxon>
        <taxon>Rhabditomorpha</taxon>
        <taxon>Rhabditoidea</taxon>
        <taxon>Rhabditidae</taxon>
        <taxon>Peloderinae</taxon>
        <taxon>Caenorhabditis</taxon>
    </lineage>
</organism>
<evidence type="ECO:0000313" key="2">
    <source>
        <dbReference type="Proteomes" id="UP000008549"/>
    </source>
</evidence>
<dbReference type="AlphaFoldDB" id="A8XHP1"/>
<accession>A8XHP1</accession>
<dbReference type="RefSeq" id="XP_002630089.1">
    <property type="nucleotide sequence ID" value="XM_002630043.1"/>
</dbReference>
<reference evidence="1 2" key="2">
    <citation type="journal article" date="2011" name="PLoS Genet.">
        <title>Caenorhabditis briggsae recombinant inbred line genotypes reveal inter-strain incompatibility and the evolution of recombination.</title>
        <authorList>
            <person name="Ross J.A."/>
            <person name="Koboldt D.C."/>
            <person name="Staisch J.E."/>
            <person name="Chamberlin H.M."/>
            <person name="Gupta B.P."/>
            <person name="Miller R.D."/>
            <person name="Baird S.E."/>
            <person name="Haag E.S."/>
        </authorList>
    </citation>
    <scope>NUCLEOTIDE SEQUENCE [LARGE SCALE GENOMIC DNA]</scope>
    <source>
        <strain evidence="1 2">AF16</strain>
    </source>
</reference>
<dbReference type="InParanoid" id="A8XHP1"/>
<gene>
    <name evidence="1 3" type="ORF">CBG13469</name>
    <name evidence="1" type="ORF">CBG_13469</name>
</gene>
<evidence type="ECO:0000313" key="3">
    <source>
        <dbReference type="WormBase" id="CBG13469"/>
    </source>
</evidence>
<dbReference type="WormBase" id="CBG13469">
    <property type="protein sequence ID" value="CBP17806"/>
    <property type="gene ID" value="WBGene00034230"/>
</dbReference>
<dbReference type="OMA" id="RRANIMF"/>
<dbReference type="EMBL" id="HE600919">
    <property type="protein sequence ID" value="CAP32158.1"/>
    <property type="molecule type" value="Genomic_DNA"/>
</dbReference>
<dbReference type="eggNOG" id="ENOG502TJBB">
    <property type="taxonomic scope" value="Eukaryota"/>
</dbReference>
<evidence type="ECO:0000313" key="1">
    <source>
        <dbReference type="EMBL" id="CAP32158.1"/>
    </source>
</evidence>
<protein>
    <submittedName>
        <fullName evidence="1">Protein CBG13469</fullName>
    </submittedName>
</protein>